<dbReference type="Proteomes" id="UP000437131">
    <property type="component" value="Unassembled WGS sequence"/>
</dbReference>
<evidence type="ECO:0000259" key="5">
    <source>
        <dbReference type="Pfam" id="PF02570"/>
    </source>
</evidence>
<dbReference type="InterPro" id="IPR036588">
    <property type="entry name" value="CobH/CbiC_sf"/>
</dbReference>
<evidence type="ECO:0000313" key="7">
    <source>
        <dbReference type="Proteomes" id="UP000437131"/>
    </source>
</evidence>
<evidence type="ECO:0000313" key="6">
    <source>
        <dbReference type="EMBL" id="MTF39366.1"/>
    </source>
</evidence>
<keyword evidence="4" id="KW-0413">Isomerase</keyword>
<evidence type="ECO:0000256" key="1">
    <source>
        <dbReference type="ARBA" id="ARBA00004953"/>
    </source>
</evidence>
<sequence>MEWNLLTVQNFSIIDREIDKSVFSPAEYEIVKRVVFSTGDLEYASVINFANNPLSNGFAALETRVPIMVDTPVIQAGILPFLQQTFMNPVYCLEDFALPASVTATKSKIWQKLGKNYPSAIYIIGENPVSLFSLLDLIESVQVKPSLIIATPSGFTRKEIINKMLQKSGVSHIRFDSCKGGVTVAIAIFQGLIELGWLAKNSTMPMKNPKVRS</sequence>
<dbReference type="GO" id="GO:0016993">
    <property type="term" value="F:precorrin-8X methylmutase activity"/>
    <property type="evidence" value="ECO:0007669"/>
    <property type="project" value="InterPro"/>
</dbReference>
<dbReference type="RefSeq" id="WP_099435251.1">
    <property type="nucleotide sequence ID" value="NZ_WMIA01000011.1"/>
</dbReference>
<evidence type="ECO:0000256" key="2">
    <source>
        <dbReference type="ARBA" id="ARBA00009774"/>
    </source>
</evidence>
<gene>
    <name evidence="6" type="ORF">GGC33_10570</name>
</gene>
<organism evidence="6 7">
    <name type="scientific">Cyanobacterium aponinum 0216</name>
    <dbReference type="NCBI Taxonomy" id="2676140"/>
    <lineage>
        <taxon>Bacteria</taxon>
        <taxon>Bacillati</taxon>
        <taxon>Cyanobacteriota</taxon>
        <taxon>Cyanophyceae</taxon>
        <taxon>Oscillatoriophycideae</taxon>
        <taxon>Chroococcales</taxon>
        <taxon>Geminocystaceae</taxon>
        <taxon>Cyanobacterium</taxon>
    </lineage>
</organism>
<dbReference type="InterPro" id="IPR003722">
    <property type="entry name" value="Cbl_synth_CobH/CbiC"/>
</dbReference>
<comment type="pathway">
    <text evidence="1">Cofactor biosynthesis; adenosylcobalamin biosynthesis.</text>
</comment>
<dbReference type="PANTHER" id="PTHR43588">
    <property type="entry name" value="COBALT-PRECORRIN-8 METHYLMUTASE"/>
    <property type="match status" value="1"/>
</dbReference>
<evidence type="ECO:0000256" key="4">
    <source>
        <dbReference type="ARBA" id="ARBA00023235"/>
    </source>
</evidence>
<accession>A0A844GZH5</accession>
<protein>
    <submittedName>
        <fullName evidence="6">Precorrin-8X methylmutase</fullName>
    </submittedName>
</protein>
<dbReference type="SUPFAM" id="SSF63965">
    <property type="entry name" value="Precorrin-8X methylmutase CbiC/CobH"/>
    <property type="match status" value="1"/>
</dbReference>
<dbReference type="PANTHER" id="PTHR43588:SF1">
    <property type="entry name" value="COBALT-PRECORRIN-8 METHYLMUTASE"/>
    <property type="match status" value="1"/>
</dbReference>
<name>A0A844GZH5_9CHRO</name>
<dbReference type="UniPathway" id="UPA00148"/>
<comment type="similarity">
    <text evidence="2">Belongs to the CobH/CbiC family.</text>
</comment>
<dbReference type="EMBL" id="WMIA01000011">
    <property type="protein sequence ID" value="MTF39366.1"/>
    <property type="molecule type" value="Genomic_DNA"/>
</dbReference>
<keyword evidence="3" id="KW-0169">Cobalamin biosynthesis</keyword>
<dbReference type="Gene3D" id="3.40.50.10230">
    <property type="entry name" value="Cobalamin biosynthesis CobH/CbiC, precorrin-8X methylmutase"/>
    <property type="match status" value="1"/>
</dbReference>
<evidence type="ECO:0000256" key="3">
    <source>
        <dbReference type="ARBA" id="ARBA00022573"/>
    </source>
</evidence>
<reference evidence="6 7" key="1">
    <citation type="submission" date="2019-11" db="EMBL/GenBank/DDBJ databases">
        <title>Isolation of a new High Light Tolerant Cyanobacteria.</title>
        <authorList>
            <person name="Dobson Z."/>
            <person name="Vaughn N."/>
            <person name="Vaughn M."/>
            <person name="Fromme P."/>
            <person name="Mazor Y."/>
        </authorList>
    </citation>
    <scope>NUCLEOTIDE SEQUENCE [LARGE SCALE GENOMIC DNA]</scope>
    <source>
        <strain evidence="6 7">0216</strain>
    </source>
</reference>
<dbReference type="AlphaFoldDB" id="A0A844GZH5"/>
<proteinExistence type="inferred from homology"/>
<comment type="caution">
    <text evidence="6">The sequence shown here is derived from an EMBL/GenBank/DDBJ whole genome shotgun (WGS) entry which is preliminary data.</text>
</comment>
<dbReference type="GO" id="GO:0009236">
    <property type="term" value="P:cobalamin biosynthetic process"/>
    <property type="evidence" value="ECO:0007669"/>
    <property type="project" value="UniProtKB-UniPathway"/>
</dbReference>
<feature type="domain" description="Cobalamin biosynthesis precorrin-8X methylmutase CobH/CbiC" evidence="5">
    <location>
        <begin position="9"/>
        <end position="194"/>
    </location>
</feature>
<dbReference type="Pfam" id="PF02570">
    <property type="entry name" value="CbiC"/>
    <property type="match status" value="1"/>
</dbReference>